<evidence type="ECO:0000256" key="5">
    <source>
        <dbReference type="ARBA" id="ARBA00023004"/>
    </source>
</evidence>
<dbReference type="InterPro" id="IPR007197">
    <property type="entry name" value="rSAM"/>
</dbReference>
<keyword evidence="5" id="KW-0408">Iron</keyword>
<dbReference type="InterPro" id="IPR013785">
    <property type="entry name" value="Aldolase_TIM"/>
</dbReference>
<gene>
    <name evidence="8" type="ORF">HF682_00595</name>
</gene>
<dbReference type="SFLD" id="SFLDG01094">
    <property type="entry name" value="Uncharacterised_Radical_SAM_Su"/>
    <property type="match status" value="1"/>
</dbReference>
<keyword evidence="6" id="KW-0411">Iron-sulfur</keyword>
<dbReference type="SFLD" id="SFLDS00029">
    <property type="entry name" value="Radical_SAM"/>
    <property type="match status" value="1"/>
</dbReference>
<comment type="cofactor">
    <cofactor evidence="1">
        <name>[4Fe-4S] cluster</name>
        <dbReference type="ChEBI" id="CHEBI:49883"/>
    </cofactor>
</comment>
<dbReference type="InterPro" id="IPR034457">
    <property type="entry name" value="Organic_radical-activating"/>
</dbReference>
<dbReference type="NCBIfam" id="TIGR02495">
    <property type="entry name" value="NrdG2"/>
    <property type="match status" value="1"/>
</dbReference>
<dbReference type="SUPFAM" id="SSF102114">
    <property type="entry name" value="Radical SAM enzymes"/>
    <property type="match status" value="1"/>
</dbReference>
<dbReference type="AlphaFoldDB" id="A0A847S8I3"/>
<keyword evidence="9" id="KW-1185">Reference proteome</keyword>
<reference evidence="8 9" key="1">
    <citation type="submission" date="2020-04" db="EMBL/GenBank/DDBJ databases">
        <title>Draft genome of Leeia sp. IMCC25680.</title>
        <authorList>
            <person name="Song J."/>
            <person name="Cho J.-C."/>
        </authorList>
    </citation>
    <scope>NUCLEOTIDE SEQUENCE [LARGE SCALE GENOMIC DNA]</scope>
    <source>
        <strain evidence="8 9">IMCC25680</strain>
    </source>
</reference>
<dbReference type="InterPro" id="IPR058240">
    <property type="entry name" value="rSAM_sf"/>
</dbReference>
<proteinExistence type="predicted"/>
<accession>A0A847S8I3</accession>
<comment type="caution">
    <text evidence="8">The sequence shown here is derived from an EMBL/GenBank/DDBJ whole genome shotgun (WGS) entry which is preliminary data.</text>
</comment>
<evidence type="ECO:0000313" key="9">
    <source>
        <dbReference type="Proteomes" id="UP000587991"/>
    </source>
</evidence>
<dbReference type="EMBL" id="JABAIM010000001">
    <property type="protein sequence ID" value="NLR73659.1"/>
    <property type="molecule type" value="Genomic_DNA"/>
</dbReference>
<evidence type="ECO:0000256" key="3">
    <source>
        <dbReference type="ARBA" id="ARBA00022691"/>
    </source>
</evidence>
<evidence type="ECO:0000256" key="1">
    <source>
        <dbReference type="ARBA" id="ARBA00001966"/>
    </source>
</evidence>
<dbReference type="InterPro" id="IPR012840">
    <property type="entry name" value="NrdG2"/>
</dbReference>
<evidence type="ECO:0000259" key="7">
    <source>
        <dbReference type="PROSITE" id="PS51918"/>
    </source>
</evidence>
<dbReference type="Pfam" id="PF04055">
    <property type="entry name" value="Radical_SAM"/>
    <property type="match status" value="1"/>
</dbReference>
<dbReference type="Gene3D" id="3.20.20.70">
    <property type="entry name" value="Aldolase class I"/>
    <property type="match status" value="1"/>
</dbReference>
<dbReference type="PANTHER" id="PTHR30352:SF13">
    <property type="entry name" value="GLYCYL-RADICAL ENZYME ACTIVATING ENZYME YJJW-RELATED"/>
    <property type="match status" value="1"/>
</dbReference>
<organism evidence="8 9">
    <name type="scientific">Leeia aquatica</name>
    <dbReference type="NCBI Taxonomy" id="2725557"/>
    <lineage>
        <taxon>Bacteria</taxon>
        <taxon>Pseudomonadati</taxon>
        <taxon>Pseudomonadota</taxon>
        <taxon>Betaproteobacteria</taxon>
        <taxon>Neisseriales</taxon>
        <taxon>Leeiaceae</taxon>
        <taxon>Leeia</taxon>
    </lineage>
</organism>
<dbReference type="Proteomes" id="UP000587991">
    <property type="component" value="Unassembled WGS sequence"/>
</dbReference>
<keyword evidence="4" id="KW-0479">Metal-binding</keyword>
<dbReference type="CDD" id="cd01335">
    <property type="entry name" value="Radical_SAM"/>
    <property type="match status" value="1"/>
</dbReference>
<evidence type="ECO:0000256" key="6">
    <source>
        <dbReference type="ARBA" id="ARBA00023014"/>
    </source>
</evidence>
<dbReference type="RefSeq" id="WP_168875326.1">
    <property type="nucleotide sequence ID" value="NZ_JABAIM010000001.1"/>
</dbReference>
<evidence type="ECO:0000313" key="8">
    <source>
        <dbReference type="EMBL" id="NLR73659.1"/>
    </source>
</evidence>
<keyword evidence="3" id="KW-0949">S-adenosyl-L-methionine</keyword>
<dbReference type="PROSITE" id="PS51918">
    <property type="entry name" value="RADICAL_SAM"/>
    <property type="match status" value="1"/>
</dbReference>
<name>A0A847S8I3_9NEIS</name>
<sequence length="248" mass="27312">MSPSAAEAQPVRLHLQPASPAAGQPALAGITPFSSVDWPGRLVAVLFIGGCPWRCGYCHNPHLQARYRQYHWPDVQRWLISRQGLLDGIVFSGGEPLSEPQLPAMLSQARQLGFATALHTAGMYPQRLASVLPMLDWVGLDIKTHPQDYDSLTGRVHSATPVWRSLDLLLASKVTFECRTSWQASLLPEPELLNLASTLSARGVLHYAVQPLRSPSGQELGPPLSAAAQRQLTTLFPRFDYRQANHKN</sequence>
<protein>
    <submittedName>
        <fullName evidence="8">Anaerobic ribonucleoside-triphosphate reductase activating protein</fullName>
    </submittedName>
</protein>
<dbReference type="PANTHER" id="PTHR30352">
    <property type="entry name" value="PYRUVATE FORMATE-LYASE-ACTIVATING ENZYME"/>
    <property type="match status" value="1"/>
</dbReference>
<dbReference type="GO" id="GO:0051539">
    <property type="term" value="F:4 iron, 4 sulfur cluster binding"/>
    <property type="evidence" value="ECO:0007669"/>
    <property type="project" value="UniProtKB-KW"/>
</dbReference>
<evidence type="ECO:0000256" key="4">
    <source>
        <dbReference type="ARBA" id="ARBA00022723"/>
    </source>
</evidence>
<feature type="domain" description="Radical SAM core" evidence="7">
    <location>
        <begin position="38"/>
        <end position="248"/>
    </location>
</feature>
<dbReference type="GO" id="GO:0003824">
    <property type="term" value="F:catalytic activity"/>
    <property type="evidence" value="ECO:0007669"/>
    <property type="project" value="InterPro"/>
</dbReference>
<evidence type="ECO:0000256" key="2">
    <source>
        <dbReference type="ARBA" id="ARBA00022485"/>
    </source>
</evidence>
<keyword evidence="2" id="KW-0004">4Fe-4S</keyword>
<dbReference type="GO" id="GO:0046872">
    <property type="term" value="F:metal ion binding"/>
    <property type="evidence" value="ECO:0007669"/>
    <property type="project" value="UniProtKB-KW"/>
</dbReference>